<evidence type="ECO:0000256" key="4">
    <source>
        <dbReference type="ARBA" id="ARBA00022729"/>
    </source>
</evidence>
<feature type="domain" description="Glycoside hydrolase family 29 N-terminal" evidence="8">
    <location>
        <begin position="32"/>
        <end position="375"/>
    </location>
</feature>
<dbReference type="Pfam" id="PF16757">
    <property type="entry name" value="Fucosidase_C"/>
    <property type="match status" value="1"/>
</dbReference>
<dbReference type="EMBL" id="JAENIL010000062">
    <property type="protein sequence ID" value="MBK1879897.1"/>
    <property type="molecule type" value="Genomic_DNA"/>
</dbReference>
<accession>A0A934S510</accession>
<sequence>MKRMKYLLLFSLIAAQGCLGGARQVWPTSHVEEWEQMNASKAETMEWFKDSKFGMFIHWGLYSIPAGVWDGKKIHSMRRPHVAEWIQHAAKISREEYAQLAEGFNPFLFDADEIAGLAKRAGMKYLVVTTKHHDGFALYDSKVSDFDVMDASPFKRDTVQELYDACKRIGLDFGIYYSHNIDWADGSDGRVAEYEAKGWKTEHRTLSFGANTWDPSPNTFQEYLENKAYPQVIELMEKFPDMKCLWYDMAWRMDADQSFNFYKIVYERQPQIIITERIGNGFGDYSIPGDNKIPENPDELVKPWETVGTFNNSWGFNGYDQDWKSPTEILFWLIEIVSKGGNYMLNIGPTALGAVPQESVDNLEAVGAWMDVNGEALYGTTKWSTTKEGPTSLDMGGTNAREEHGFQAEFTDKDFWFTQKGSALYAISLAKPNGKAEVKAFGSKIGKIKSVEVLGQGSVPFSQSSNGLKVELPKGFNPELGYAIKVEL</sequence>
<dbReference type="SMART" id="SM00812">
    <property type="entry name" value="Alpha_L_fucos"/>
    <property type="match status" value="1"/>
</dbReference>
<comment type="function">
    <text evidence="1">Alpha-L-fucosidase is responsible for hydrolyzing the alpha-1,6-linked fucose joined to the reducing-end N-acetylglucosamine of the carbohydrate moieties of glycoproteins.</text>
</comment>
<dbReference type="GO" id="GO:0016139">
    <property type="term" value="P:glycoside catabolic process"/>
    <property type="evidence" value="ECO:0007669"/>
    <property type="project" value="TreeGrafter"/>
</dbReference>
<dbReference type="GO" id="GO:0006004">
    <property type="term" value="P:fucose metabolic process"/>
    <property type="evidence" value="ECO:0007669"/>
    <property type="project" value="InterPro"/>
</dbReference>
<dbReference type="RefSeq" id="WP_200358243.1">
    <property type="nucleotide sequence ID" value="NZ_JAENIL010000062.1"/>
</dbReference>
<comment type="similarity">
    <text evidence="2">Belongs to the glycosyl hydrolase 29 family.</text>
</comment>
<evidence type="ECO:0000256" key="6">
    <source>
        <dbReference type="ARBA" id="ARBA00023295"/>
    </source>
</evidence>
<dbReference type="Gene3D" id="2.60.40.1180">
    <property type="entry name" value="Golgi alpha-mannosidase II"/>
    <property type="match status" value="1"/>
</dbReference>
<dbReference type="PRINTS" id="PR00741">
    <property type="entry name" value="GLHYDRLASE29"/>
</dbReference>
<dbReference type="InterPro" id="IPR000933">
    <property type="entry name" value="Glyco_hydro_29"/>
</dbReference>
<proteinExistence type="inferred from homology"/>
<dbReference type="Proteomes" id="UP000617628">
    <property type="component" value="Unassembled WGS sequence"/>
</dbReference>
<feature type="chain" id="PRO_5037886932" description="alpha-L-fucosidase" evidence="7">
    <location>
        <begin position="21"/>
        <end position="488"/>
    </location>
</feature>
<evidence type="ECO:0000256" key="2">
    <source>
        <dbReference type="ARBA" id="ARBA00007951"/>
    </source>
</evidence>
<comment type="caution">
    <text evidence="10">The sequence shown here is derived from an EMBL/GenBank/DDBJ whole genome shotgun (WGS) entry which is preliminary data.</text>
</comment>
<evidence type="ECO:0000259" key="9">
    <source>
        <dbReference type="Pfam" id="PF16757"/>
    </source>
</evidence>
<keyword evidence="6" id="KW-0326">Glycosidase</keyword>
<evidence type="ECO:0000313" key="11">
    <source>
        <dbReference type="Proteomes" id="UP000617628"/>
    </source>
</evidence>
<evidence type="ECO:0000259" key="8">
    <source>
        <dbReference type="Pfam" id="PF01120"/>
    </source>
</evidence>
<dbReference type="SUPFAM" id="SSF51445">
    <property type="entry name" value="(Trans)glycosidases"/>
    <property type="match status" value="1"/>
</dbReference>
<keyword evidence="11" id="KW-1185">Reference proteome</keyword>
<name>A0A934S510_9BACT</name>
<dbReference type="PANTHER" id="PTHR10030">
    <property type="entry name" value="ALPHA-L-FUCOSIDASE"/>
    <property type="match status" value="1"/>
</dbReference>
<dbReference type="InterPro" id="IPR017853">
    <property type="entry name" value="GH"/>
</dbReference>
<gene>
    <name evidence="10" type="ORF">JIN87_23635</name>
</gene>
<dbReference type="PANTHER" id="PTHR10030:SF37">
    <property type="entry name" value="ALPHA-L-FUCOSIDASE-RELATED"/>
    <property type="match status" value="1"/>
</dbReference>
<evidence type="ECO:0000313" key="10">
    <source>
        <dbReference type="EMBL" id="MBK1879897.1"/>
    </source>
</evidence>
<protein>
    <recommendedName>
        <fullName evidence="3">alpha-L-fucosidase</fullName>
        <ecNumber evidence="3">3.2.1.51</ecNumber>
    </recommendedName>
</protein>
<evidence type="ECO:0000256" key="3">
    <source>
        <dbReference type="ARBA" id="ARBA00012662"/>
    </source>
</evidence>
<keyword evidence="5" id="KW-0378">Hydrolase</keyword>
<dbReference type="InterPro" id="IPR057739">
    <property type="entry name" value="Glyco_hydro_29_N"/>
</dbReference>
<evidence type="ECO:0000256" key="7">
    <source>
        <dbReference type="SAM" id="SignalP"/>
    </source>
</evidence>
<dbReference type="GO" id="GO:0005764">
    <property type="term" value="C:lysosome"/>
    <property type="evidence" value="ECO:0007669"/>
    <property type="project" value="TreeGrafter"/>
</dbReference>
<dbReference type="InterPro" id="IPR031919">
    <property type="entry name" value="Fucosidase_C"/>
</dbReference>
<dbReference type="GO" id="GO:0004560">
    <property type="term" value="F:alpha-L-fucosidase activity"/>
    <property type="evidence" value="ECO:0007669"/>
    <property type="project" value="InterPro"/>
</dbReference>
<organism evidence="10 11">
    <name type="scientific">Pelagicoccus mobilis</name>
    <dbReference type="NCBI Taxonomy" id="415221"/>
    <lineage>
        <taxon>Bacteria</taxon>
        <taxon>Pseudomonadati</taxon>
        <taxon>Verrucomicrobiota</taxon>
        <taxon>Opitutia</taxon>
        <taxon>Puniceicoccales</taxon>
        <taxon>Pelagicoccaceae</taxon>
        <taxon>Pelagicoccus</taxon>
    </lineage>
</organism>
<evidence type="ECO:0000256" key="5">
    <source>
        <dbReference type="ARBA" id="ARBA00022801"/>
    </source>
</evidence>
<dbReference type="EC" id="3.2.1.51" evidence="3"/>
<keyword evidence="4 7" id="KW-0732">Signal</keyword>
<dbReference type="InterPro" id="IPR016286">
    <property type="entry name" value="FUC_metazoa-typ"/>
</dbReference>
<dbReference type="PROSITE" id="PS51257">
    <property type="entry name" value="PROKAR_LIPOPROTEIN"/>
    <property type="match status" value="1"/>
</dbReference>
<reference evidence="10" key="1">
    <citation type="submission" date="2021-01" db="EMBL/GenBank/DDBJ databases">
        <title>Modified the classification status of verrucomicrobia.</title>
        <authorList>
            <person name="Feng X."/>
        </authorList>
    </citation>
    <scope>NUCLEOTIDE SEQUENCE</scope>
    <source>
        <strain evidence="10">KCTC 13126</strain>
    </source>
</reference>
<dbReference type="Pfam" id="PF01120">
    <property type="entry name" value="Alpha_L_fucos"/>
    <property type="match status" value="1"/>
</dbReference>
<dbReference type="InterPro" id="IPR013780">
    <property type="entry name" value="Glyco_hydro_b"/>
</dbReference>
<feature type="signal peptide" evidence="7">
    <location>
        <begin position="1"/>
        <end position="20"/>
    </location>
</feature>
<dbReference type="Gene3D" id="3.20.20.80">
    <property type="entry name" value="Glycosidases"/>
    <property type="match status" value="1"/>
</dbReference>
<evidence type="ECO:0000256" key="1">
    <source>
        <dbReference type="ARBA" id="ARBA00004071"/>
    </source>
</evidence>
<dbReference type="AlphaFoldDB" id="A0A934S510"/>
<dbReference type="PIRSF" id="PIRSF001092">
    <property type="entry name" value="Alpha-L-fucosidase"/>
    <property type="match status" value="1"/>
</dbReference>
<feature type="domain" description="Alpha-L-fucosidase C-terminal" evidence="9">
    <location>
        <begin position="407"/>
        <end position="485"/>
    </location>
</feature>